<proteinExistence type="predicted"/>
<dbReference type="InterPro" id="IPR027417">
    <property type="entry name" value="P-loop_NTPase"/>
</dbReference>
<name>A0A939K0J5_9BACT</name>
<evidence type="ECO:0000256" key="1">
    <source>
        <dbReference type="SAM" id="Coils"/>
    </source>
</evidence>
<dbReference type="Pfam" id="PF13245">
    <property type="entry name" value="AAA_19"/>
    <property type="match status" value="1"/>
</dbReference>
<evidence type="ECO:0000313" key="4">
    <source>
        <dbReference type="Proteomes" id="UP000664795"/>
    </source>
</evidence>
<dbReference type="CDD" id="cd17934">
    <property type="entry name" value="DEXXQc_Upf1-like"/>
    <property type="match status" value="1"/>
</dbReference>
<protein>
    <submittedName>
        <fullName evidence="3">AAA family ATPase</fullName>
    </submittedName>
</protein>
<dbReference type="Pfam" id="PF13087">
    <property type="entry name" value="AAA_12"/>
    <property type="match status" value="1"/>
</dbReference>
<gene>
    <name evidence="3" type="ORF">J2I48_16140</name>
</gene>
<keyword evidence="4" id="KW-1185">Reference proteome</keyword>
<comment type="caution">
    <text evidence="3">The sequence shown here is derived from an EMBL/GenBank/DDBJ whole genome shotgun (WGS) entry which is preliminary data.</text>
</comment>
<feature type="domain" description="DNA2/NAM7 helicase-like C-terminal" evidence="2">
    <location>
        <begin position="1076"/>
        <end position="1276"/>
    </location>
</feature>
<feature type="coiled-coil region" evidence="1">
    <location>
        <begin position="386"/>
        <end position="444"/>
    </location>
</feature>
<dbReference type="Gene3D" id="3.40.50.300">
    <property type="entry name" value="P-loop containing nucleotide triphosphate hydrolases"/>
    <property type="match status" value="2"/>
</dbReference>
<organism evidence="3 4">
    <name type="scientific">Fibrella aquatilis</name>
    <dbReference type="NCBI Taxonomy" id="2817059"/>
    <lineage>
        <taxon>Bacteria</taxon>
        <taxon>Pseudomonadati</taxon>
        <taxon>Bacteroidota</taxon>
        <taxon>Cytophagia</taxon>
        <taxon>Cytophagales</taxon>
        <taxon>Spirosomataceae</taxon>
        <taxon>Fibrella</taxon>
    </lineage>
</organism>
<accession>A0A939K0J5</accession>
<dbReference type="RefSeq" id="WP_207336508.1">
    <property type="nucleotide sequence ID" value="NZ_JAFMYU010000013.1"/>
</dbReference>
<evidence type="ECO:0000259" key="2">
    <source>
        <dbReference type="Pfam" id="PF13087"/>
    </source>
</evidence>
<dbReference type="SUPFAM" id="SSF52540">
    <property type="entry name" value="P-loop containing nucleoside triphosphate hydrolases"/>
    <property type="match status" value="1"/>
</dbReference>
<reference evidence="3 4" key="1">
    <citation type="submission" date="2021-03" db="EMBL/GenBank/DDBJ databases">
        <title>Fibrella sp. HMF5036 genome sequencing and assembly.</title>
        <authorList>
            <person name="Kang H."/>
            <person name="Kim H."/>
            <person name="Bae S."/>
            <person name="Joh K."/>
        </authorList>
    </citation>
    <scope>NUCLEOTIDE SEQUENCE [LARGE SCALE GENOMIC DNA]</scope>
    <source>
        <strain evidence="3 4">HMF5036</strain>
    </source>
</reference>
<sequence length="1330" mass="148852">MKGGDEFEVAEINKLIAVHGTAAVHYAGVDQKSGKINPLSFYDFLTVLDSGSTAQFYAQIDLNFENGFDPFISETFLQRYKLNPTEVQLTRALPDLIEIIPSDETGAPRKLRIWDFKASRKARHDHYIQVAFYSLLLEHILRCLNRTDIVVDVEMAVIQSRQKADIFELTPYRTAVANFLRDTVGSLLTTPAADAHFHFCENCLLCEYAETCRAESDAGNDISRVPYMSSESKRRLKKAGIPTHRELAALHADLPRIADLRLESHDLSSNLNRYIKAAQTLEDGKIRSLETKNLLMPQYEDVRIILSAEQDAVSGTCFALGMKVYEGWDEVTSKVIGSENVFISDGPDKEGALLLSFLQTLNNVLLRVDTANKAVKDTVLPEDQQVADAEKAFADAEKELADFKDVYPRLYKRKPEDVPLIAHRERLNERIAVCKTRIVEAKREASSQRWKLSKKLHIYVYDGLELLILKDCLERHLLSDEPTGLLDEVRRLIRIFPPASVLPNPDAFRTVPGTVVSQVLKQSLTLPIAYGFDLASVSRDLQPVKADGELNGFEYRPKYGFGWPYSNQVAFERILNVWKVEEWDDMDASALRTAIEKTILNKLRATDSVVRAVKQTLSSNLLLKKEPFCLYETFDPSIPIVDVDAQRVLEVMEVFTVLEESFSELAVKHAHTMPISERVAKFQSINGLRYIKTEDGLFHFTFDLECKDAKIDVGNFNLVLTSESNPDQLIIEVDGSLFRSAGWRGARNKVTLIELDSQSTPPLLKLQTNNIAYWEAIFTENPSDTYVLDTMYTDYNSKRVLNAIQHLKLEPGAEHVRELVADGAIRNWLPFINDPEQVESELIALADSTRLQLLNAAQWRAISGSMQEPVSLIWGPPGTGKTFTVAHMLLCYAIAAKLQQRPTRILVTAFTHHAIVNVLNKTIELASRYGIGSDVLAVLKVQASGDNTADDEIADQSKISDEGVADQIQSETPCVIIGSTVWGIYKAIKEQGIPQHWFDVVLIDEASQMKLSDALLALAASKPTVSLVLAGDDKQLPPILHGTYVEEHKLILSSVFVFIRHKFEQALIVQGMTSPHRALFQLEENFRMNEPLTAYPRQIIYGNYTSTKPAIQIGFDFTNVPETVDPFLSLLMDPSKPVILVRYTPERSYTAKNPIEATLIAQAVYYLSGTLTVDGSDKLYSPAKFAEKGVAVLAPHRAQNAAMRNVLGQMGFGSTVKPMPLVDTVEKLQGKERAVVFVSYGVADGEYAEAEATFLLSENRFNVAATRAERKLIVFCADPVIDVVPTDRQILLDATMLKEFKNYCADGQETHIVAVSDIGDVSFTVHWKSF</sequence>
<dbReference type="EMBL" id="JAFMYU010000013">
    <property type="protein sequence ID" value="MBO0932543.1"/>
    <property type="molecule type" value="Genomic_DNA"/>
</dbReference>
<dbReference type="Proteomes" id="UP000664795">
    <property type="component" value="Unassembled WGS sequence"/>
</dbReference>
<evidence type="ECO:0000313" key="3">
    <source>
        <dbReference type="EMBL" id="MBO0932543.1"/>
    </source>
</evidence>
<dbReference type="InterPro" id="IPR045055">
    <property type="entry name" value="DNA2/NAM7-like"/>
</dbReference>
<dbReference type="InterPro" id="IPR047187">
    <property type="entry name" value="SF1_C_Upf1"/>
</dbReference>
<dbReference type="PANTHER" id="PTHR10887">
    <property type="entry name" value="DNA2/NAM7 HELICASE FAMILY"/>
    <property type="match status" value="1"/>
</dbReference>
<dbReference type="PANTHER" id="PTHR10887:SF495">
    <property type="entry name" value="HELICASE SENATAXIN ISOFORM X1-RELATED"/>
    <property type="match status" value="1"/>
</dbReference>
<keyword evidence="1" id="KW-0175">Coiled coil</keyword>
<dbReference type="CDD" id="cd18808">
    <property type="entry name" value="SF1_C_Upf1"/>
    <property type="match status" value="1"/>
</dbReference>
<dbReference type="InterPro" id="IPR041679">
    <property type="entry name" value="DNA2/NAM7-like_C"/>
</dbReference>